<evidence type="ECO:0000256" key="1">
    <source>
        <dbReference type="SAM" id="Coils"/>
    </source>
</evidence>
<dbReference type="Proteomes" id="UP000239297">
    <property type="component" value="Unassembled WGS sequence"/>
</dbReference>
<dbReference type="EMBL" id="PRKW01000001">
    <property type="protein sequence ID" value="PPB50839.1"/>
    <property type="molecule type" value="Genomic_DNA"/>
</dbReference>
<feature type="coiled-coil region" evidence="1">
    <location>
        <begin position="287"/>
        <end position="314"/>
    </location>
</feature>
<evidence type="ECO:0000259" key="3">
    <source>
        <dbReference type="Pfam" id="PF01636"/>
    </source>
</evidence>
<feature type="compositionally biased region" description="Basic and acidic residues" evidence="2">
    <location>
        <begin position="380"/>
        <end position="389"/>
    </location>
</feature>
<dbReference type="OrthoDB" id="3239865at2"/>
<feature type="compositionally biased region" description="Polar residues" evidence="2">
    <location>
        <begin position="495"/>
        <end position="529"/>
    </location>
</feature>
<dbReference type="SUPFAM" id="SSF56112">
    <property type="entry name" value="Protein kinase-like (PK-like)"/>
    <property type="match status" value="1"/>
</dbReference>
<organism evidence="4 5">
    <name type="scientific">Arthrobacter pityocampae</name>
    <dbReference type="NCBI Taxonomy" id="547334"/>
    <lineage>
        <taxon>Bacteria</taxon>
        <taxon>Bacillati</taxon>
        <taxon>Actinomycetota</taxon>
        <taxon>Actinomycetes</taxon>
        <taxon>Micrococcales</taxon>
        <taxon>Micrococcaceae</taxon>
        <taxon>Arthrobacter</taxon>
    </lineage>
</organism>
<feature type="domain" description="Aminoglycoside phosphotransferase" evidence="3">
    <location>
        <begin position="32"/>
        <end position="257"/>
    </location>
</feature>
<dbReference type="InterPro" id="IPR011009">
    <property type="entry name" value="Kinase-like_dom_sf"/>
</dbReference>
<keyword evidence="5" id="KW-1185">Reference proteome</keyword>
<sequence length="529" mass="55700">MKRTPMELAAIASAAVPGLAPTGVAGAPDDAADFDSALLVDDAGKQWRVRSPRHAEASMRLETELQALRAFTPAIKAELPFLIPHMAGSVRQGELSTFVYSHLAGTTRPLDALTAGGSTMAQELGRVIAAIHTLPPEMVQRADLPGYEADEYRQRKLNELDQAATTGKIPSILLRRWEHALEDVALWRFSPTVVHGDLHEDHLLVAAGRVSAVTGWTDLCVGDPAEDFAWLAAAEDTAFVDAVYAAYAAARSTAVDPHLSRRAALAAEFALAQWLVRGIALEDAVMIDEAEDMLATLEADVESIEREQHEAAERARHEHEQRLEWGDELGTDADDDHPAPGDGDAPETGWSGADDAAPRPTNGGEAGGGEGGDSEAGSGDLRHIVERPALDPAAGDPASEDRRDDPAGGSPATGPERPTGHTGSLDPDGSTNGPGGGSAGAERTGSHRFDPKAAANRTHLRGPQTDDDERHRDHGSPSGSSLAHARLTAGRQRPAVTSSKVTVLNGTDPGTGSSDDVATTSLPIIQSRR</sequence>
<dbReference type="Pfam" id="PF01636">
    <property type="entry name" value="APH"/>
    <property type="match status" value="1"/>
</dbReference>
<dbReference type="GO" id="GO:0016740">
    <property type="term" value="F:transferase activity"/>
    <property type="evidence" value="ECO:0007669"/>
    <property type="project" value="UniProtKB-KW"/>
</dbReference>
<proteinExistence type="predicted"/>
<reference evidence="4 5" key="1">
    <citation type="journal article" date="2014" name="Int. J. Syst. Evol. Microbiol.">
        <title>Arthrobacter pityocampae sp. nov., isolated from Thaumetopoea pityocampa (Lep., Thaumetopoeidae).</title>
        <authorList>
            <person name="Ince I.A."/>
            <person name="Demirbag Z."/>
            <person name="Kati H."/>
        </authorList>
    </citation>
    <scope>NUCLEOTIDE SEQUENCE [LARGE SCALE GENOMIC DNA]</scope>
    <source>
        <strain evidence="4 5">Tp2</strain>
    </source>
</reference>
<gene>
    <name evidence="4" type="ORF">C4K88_02940</name>
</gene>
<evidence type="ECO:0000313" key="4">
    <source>
        <dbReference type="EMBL" id="PPB50839.1"/>
    </source>
</evidence>
<keyword evidence="4" id="KW-0808">Transferase</keyword>
<comment type="caution">
    <text evidence="4">The sequence shown here is derived from an EMBL/GenBank/DDBJ whole genome shotgun (WGS) entry which is preliminary data.</text>
</comment>
<evidence type="ECO:0000256" key="2">
    <source>
        <dbReference type="SAM" id="MobiDB-lite"/>
    </source>
</evidence>
<feature type="region of interest" description="Disordered" evidence="2">
    <location>
        <begin position="328"/>
        <end position="529"/>
    </location>
</feature>
<name>A0A2S5J1Y0_9MICC</name>
<dbReference type="Gene3D" id="3.90.1200.10">
    <property type="match status" value="1"/>
</dbReference>
<dbReference type="InterPro" id="IPR002575">
    <property type="entry name" value="Aminoglycoside_PTrfase"/>
</dbReference>
<accession>A0A2S5J1Y0</accession>
<evidence type="ECO:0000313" key="5">
    <source>
        <dbReference type="Proteomes" id="UP000239297"/>
    </source>
</evidence>
<dbReference type="AlphaFoldDB" id="A0A2S5J1Y0"/>
<keyword evidence="1" id="KW-0175">Coiled coil</keyword>
<protein>
    <submittedName>
        <fullName evidence="4">Aminoglycoside phosphotransferase</fullName>
    </submittedName>
</protein>